<feature type="transmembrane region" description="Helical" evidence="6">
    <location>
        <begin position="62"/>
        <end position="84"/>
    </location>
</feature>
<comment type="similarity">
    <text evidence="2">Belongs to the autoinducer-2 exporter (AI-2E) (TC 2.A.86) family.</text>
</comment>
<keyword evidence="3 6" id="KW-0812">Transmembrane</keyword>
<dbReference type="EMBL" id="OBEN01000009">
    <property type="protein sequence ID" value="SNZ15867.1"/>
    <property type="molecule type" value="Genomic_DNA"/>
</dbReference>
<name>A0A285P3N4_9AQUI</name>
<keyword evidence="8" id="KW-1185">Reference proteome</keyword>
<gene>
    <name evidence="7" type="ORF">SAMN06265353_1475</name>
</gene>
<feature type="transmembrane region" description="Helical" evidence="6">
    <location>
        <begin position="244"/>
        <end position="266"/>
    </location>
</feature>
<evidence type="ECO:0000313" key="7">
    <source>
        <dbReference type="EMBL" id="SNZ15867.1"/>
    </source>
</evidence>
<feature type="transmembrane region" description="Helical" evidence="6">
    <location>
        <begin position="7"/>
        <end position="27"/>
    </location>
</feature>
<dbReference type="Pfam" id="PF01594">
    <property type="entry name" value="AI-2E_transport"/>
    <property type="match status" value="1"/>
</dbReference>
<feature type="transmembrane region" description="Helical" evidence="6">
    <location>
        <begin position="155"/>
        <end position="181"/>
    </location>
</feature>
<dbReference type="RefSeq" id="WP_096602915.1">
    <property type="nucleotide sequence ID" value="NZ_OBEN01000009.1"/>
</dbReference>
<dbReference type="OrthoDB" id="106838at2"/>
<evidence type="ECO:0000256" key="5">
    <source>
        <dbReference type="ARBA" id="ARBA00023136"/>
    </source>
</evidence>
<evidence type="ECO:0000256" key="1">
    <source>
        <dbReference type="ARBA" id="ARBA00004141"/>
    </source>
</evidence>
<dbReference type="Proteomes" id="UP000218627">
    <property type="component" value="Unassembled WGS sequence"/>
</dbReference>
<protein>
    <submittedName>
        <fullName evidence="7">Predicted PurR-regulated permease PerM</fullName>
    </submittedName>
</protein>
<dbReference type="GO" id="GO:0016020">
    <property type="term" value="C:membrane"/>
    <property type="evidence" value="ECO:0007669"/>
    <property type="project" value="UniProtKB-SubCell"/>
</dbReference>
<dbReference type="AlphaFoldDB" id="A0A285P3N4"/>
<feature type="transmembrane region" description="Helical" evidence="6">
    <location>
        <begin position="33"/>
        <end position="50"/>
    </location>
</feature>
<proteinExistence type="inferred from homology"/>
<feature type="transmembrane region" description="Helical" evidence="6">
    <location>
        <begin position="278"/>
        <end position="295"/>
    </location>
</feature>
<organism evidence="7 8">
    <name type="scientific">Hydrogenobacter hydrogenophilus</name>
    <dbReference type="NCBI Taxonomy" id="35835"/>
    <lineage>
        <taxon>Bacteria</taxon>
        <taxon>Pseudomonadati</taxon>
        <taxon>Aquificota</taxon>
        <taxon>Aquificia</taxon>
        <taxon>Aquificales</taxon>
        <taxon>Aquificaceae</taxon>
        <taxon>Hydrogenobacter</taxon>
    </lineage>
</organism>
<comment type="subcellular location">
    <subcellularLocation>
        <location evidence="1">Membrane</location>
        <topology evidence="1">Multi-pass membrane protein</topology>
    </subcellularLocation>
</comment>
<sequence>MSKERVFSYFLLGMTLLFAILVLLVLMPFLNPILWAIIFSLVAYPVHLRLSNLLRSATISSLLITFAVALFIVIPVFFIGIVAVRQSVEITRTLLDYFQSHTMIDALHNLYRVPFADRILTEDMLQKIYAYAQSDEFRSSITSYLGKLTQKAGELFTSMLLATGSVIFKSFVFLISLFFILRDGRKFIQFFERFLPMYKEDLYEILLTIYKTILAVVYGSIGVAVVQAVLGFVAYTIVGVNYSLVWALLTFIASFVPPFGTGFVWFPIAVYTFLSKGIFYGIFMLLWGILVISTVDNIIRPMIMKKGINMPYIVLFFSTVGGMLAFGFIGLFLGPLVFTVLFSLAVIYERRLLKEG</sequence>
<evidence type="ECO:0000256" key="2">
    <source>
        <dbReference type="ARBA" id="ARBA00009773"/>
    </source>
</evidence>
<feature type="transmembrane region" description="Helical" evidence="6">
    <location>
        <begin position="213"/>
        <end position="238"/>
    </location>
</feature>
<dbReference type="PANTHER" id="PTHR21716:SF4">
    <property type="entry name" value="TRANSMEMBRANE PROTEIN 245"/>
    <property type="match status" value="1"/>
</dbReference>
<feature type="transmembrane region" description="Helical" evidence="6">
    <location>
        <begin position="315"/>
        <end position="348"/>
    </location>
</feature>
<evidence type="ECO:0000313" key="8">
    <source>
        <dbReference type="Proteomes" id="UP000218627"/>
    </source>
</evidence>
<keyword evidence="5 6" id="KW-0472">Membrane</keyword>
<keyword evidence="4 6" id="KW-1133">Transmembrane helix</keyword>
<evidence type="ECO:0000256" key="6">
    <source>
        <dbReference type="SAM" id="Phobius"/>
    </source>
</evidence>
<dbReference type="InterPro" id="IPR002549">
    <property type="entry name" value="AI-2E-like"/>
</dbReference>
<evidence type="ECO:0000256" key="3">
    <source>
        <dbReference type="ARBA" id="ARBA00022692"/>
    </source>
</evidence>
<reference evidence="8" key="1">
    <citation type="submission" date="2017-09" db="EMBL/GenBank/DDBJ databases">
        <authorList>
            <person name="Varghese N."/>
            <person name="Submissions S."/>
        </authorList>
    </citation>
    <scope>NUCLEOTIDE SEQUENCE [LARGE SCALE GENOMIC DNA]</scope>
    <source>
        <strain evidence="8">DSM 2913</strain>
    </source>
</reference>
<accession>A0A285P3N4</accession>
<dbReference type="PANTHER" id="PTHR21716">
    <property type="entry name" value="TRANSMEMBRANE PROTEIN"/>
    <property type="match status" value="1"/>
</dbReference>
<evidence type="ECO:0000256" key="4">
    <source>
        <dbReference type="ARBA" id="ARBA00022989"/>
    </source>
</evidence>